<name>A0A8C3FUK4_CHRPI</name>
<keyword evidence="3" id="KW-1185">Reference proteome</keyword>
<protein>
    <submittedName>
        <fullName evidence="2">Uncharacterized protein</fullName>
    </submittedName>
</protein>
<reference evidence="2" key="2">
    <citation type="submission" date="2025-09" db="UniProtKB">
        <authorList>
            <consortium name="Ensembl"/>
        </authorList>
    </citation>
    <scope>IDENTIFICATION</scope>
</reference>
<dbReference type="Proteomes" id="UP000694380">
    <property type="component" value="Unplaced"/>
</dbReference>
<dbReference type="AlphaFoldDB" id="A0A8C3FUK4"/>
<organism evidence="2 3">
    <name type="scientific">Chrysemys picta bellii</name>
    <name type="common">Western painted turtle</name>
    <name type="synonym">Emys bellii</name>
    <dbReference type="NCBI Taxonomy" id="8478"/>
    <lineage>
        <taxon>Eukaryota</taxon>
        <taxon>Metazoa</taxon>
        <taxon>Chordata</taxon>
        <taxon>Craniata</taxon>
        <taxon>Vertebrata</taxon>
        <taxon>Euteleostomi</taxon>
        <taxon>Archelosauria</taxon>
        <taxon>Testudinata</taxon>
        <taxon>Testudines</taxon>
        <taxon>Cryptodira</taxon>
        <taxon>Durocryptodira</taxon>
        <taxon>Testudinoidea</taxon>
        <taxon>Emydidae</taxon>
        <taxon>Chrysemys</taxon>
    </lineage>
</organism>
<evidence type="ECO:0000313" key="3">
    <source>
        <dbReference type="Proteomes" id="UP000694380"/>
    </source>
</evidence>
<dbReference type="Ensembl" id="ENSCPBT00000015476.1">
    <property type="protein sequence ID" value="ENSCPBP00000013017.1"/>
    <property type="gene ID" value="ENSCPBG00000009779.1"/>
</dbReference>
<evidence type="ECO:0000313" key="2">
    <source>
        <dbReference type="Ensembl" id="ENSCPBP00000013017.1"/>
    </source>
</evidence>
<feature type="region of interest" description="Disordered" evidence="1">
    <location>
        <begin position="1"/>
        <end position="23"/>
    </location>
</feature>
<dbReference type="GeneTree" id="ENSGT00950000185324"/>
<sequence length="112" mass="11303">MKGWTLPSLSAGKDEGLSLISSPPTPPGCTELVVGSTPLTVSPFDWLLSPMSSGAVAVAAGSEWGALALSGPGDLRGGGCVFHQGRVGSAGPRSEKRDLAGPSLSFQAFHIL</sequence>
<dbReference type="OMA" id="CWGEGIS"/>
<proteinExistence type="predicted"/>
<evidence type="ECO:0000256" key="1">
    <source>
        <dbReference type="SAM" id="MobiDB-lite"/>
    </source>
</evidence>
<reference evidence="2" key="1">
    <citation type="submission" date="2025-08" db="UniProtKB">
        <authorList>
            <consortium name="Ensembl"/>
        </authorList>
    </citation>
    <scope>IDENTIFICATION</scope>
</reference>
<accession>A0A8C3FUK4</accession>